<name>A2DVK7_TRIV3</name>
<evidence type="ECO:0000259" key="5">
    <source>
        <dbReference type="PROSITE" id="PS51886"/>
    </source>
</evidence>
<comment type="subcellular location">
    <subcellularLocation>
        <location evidence="1">Mitochondrion</location>
    </subcellularLocation>
</comment>
<dbReference type="OMA" id="ACLIFIR"/>
<dbReference type="SMART" id="SM00584">
    <property type="entry name" value="TLDc"/>
    <property type="match status" value="1"/>
</dbReference>
<dbReference type="AlphaFoldDB" id="A2DVK7"/>
<evidence type="ECO:0000313" key="7">
    <source>
        <dbReference type="Proteomes" id="UP000001542"/>
    </source>
</evidence>
<dbReference type="RefSeq" id="XP_001327772.1">
    <property type="nucleotide sequence ID" value="XM_001327737.1"/>
</dbReference>
<dbReference type="PANTHER" id="PTHR23354:SF62">
    <property type="entry name" value="MUSTARD, ISOFORM V"/>
    <property type="match status" value="1"/>
</dbReference>
<comment type="similarity">
    <text evidence="2">Belongs to the OXR1 family.</text>
</comment>
<dbReference type="eggNOG" id="KOG2372">
    <property type="taxonomic scope" value="Eukaryota"/>
</dbReference>
<evidence type="ECO:0000256" key="3">
    <source>
        <dbReference type="ARBA" id="ARBA00023128"/>
    </source>
</evidence>
<dbReference type="PANTHER" id="PTHR23354">
    <property type="entry name" value="NUCLEOLAR PROTEIN 7/ESTROGEN RECEPTOR COACTIVATOR-RELATED"/>
    <property type="match status" value="1"/>
</dbReference>
<dbReference type="InParanoid" id="A2DVK7"/>
<evidence type="ECO:0000256" key="4">
    <source>
        <dbReference type="ARBA" id="ARBA00040604"/>
    </source>
</evidence>
<reference evidence="6" key="1">
    <citation type="submission" date="2006-10" db="EMBL/GenBank/DDBJ databases">
        <authorList>
            <person name="Amadeo P."/>
            <person name="Zhao Q."/>
            <person name="Wortman J."/>
            <person name="Fraser-Liggett C."/>
            <person name="Carlton J."/>
        </authorList>
    </citation>
    <scope>NUCLEOTIDE SEQUENCE</scope>
    <source>
        <strain evidence="6">G3</strain>
    </source>
</reference>
<gene>
    <name evidence="6" type="ORF">TVAG_495650</name>
</gene>
<proteinExistence type="inferred from homology"/>
<reference evidence="6" key="2">
    <citation type="journal article" date="2007" name="Science">
        <title>Draft genome sequence of the sexually transmitted pathogen Trichomonas vaginalis.</title>
        <authorList>
            <person name="Carlton J.M."/>
            <person name="Hirt R.P."/>
            <person name="Silva J.C."/>
            <person name="Delcher A.L."/>
            <person name="Schatz M."/>
            <person name="Zhao Q."/>
            <person name="Wortman J.R."/>
            <person name="Bidwell S.L."/>
            <person name="Alsmark U.C.M."/>
            <person name="Besteiro S."/>
            <person name="Sicheritz-Ponten T."/>
            <person name="Noel C.J."/>
            <person name="Dacks J.B."/>
            <person name="Foster P.G."/>
            <person name="Simillion C."/>
            <person name="Van de Peer Y."/>
            <person name="Miranda-Saavedra D."/>
            <person name="Barton G.J."/>
            <person name="Westrop G.D."/>
            <person name="Mueller S."/>
            <person name="Dessi D."/>
            <person name="Fiori P.L."/>
            <person name="Ren Q."/>
            <person name="Paulsen I."/>
            <person name="Zhang H."/>
            <person name="Bastida-Corcuera F.D."/>
            <person name="Simoes-Barbosa A."/>
            <person name="Brown M.T."/>
            <person name="Hayes R.D."/>
            <person name="Mukherjee M."/>
            <person name="Okumura C.Y."/>
            <person name="Schneider R."/>
            <person name="Smith A.J."/>
            <person name="Vanacova S."/>
            <person name="Villalvazo M."/>
            <person name="Haas B.J."/>
            <person name="Pertea M."/>
            <person name="Feldblyum T.V."/>
            <person name="Utterback T.R."/>
            <person name="Shu C.L."/>
            <person name="Osoegawa K."/>
            <person name="de Jong P.J."/>
            <person name="Hrdy I."/>
            <person name="Horvathova L."/>
            <person name="Zubacova Z."/>
            <person name="Dolezal P."/>
            <person name="Malik S.B."/>
            <person name="Logsdon J.M. Jr."/>
            <person name="Henze K."/>
            <person name="Gupta A."/>
            <person name="Wang C.C."/>
            <person name="Dunne R.L."/>
            <person name="Upcroft J.A."/>
            <person name="Upcroft P."/>
            <person name="White O."/>
            <person name="Salzberg S.L."/>
            <person name="Tang P."/>
            <person name="Chiu C.-H."/>
            <person name="Lee Y.-S."/>
            <person name="Embley T.M."/>
            <person name="Coombs G.H."/>
            <person name="Mottram J.C."/>
            <person name="Tachezy J."/>
            <person name="Fraser-Liggett C.M."/>
            <person name="Johnson P.J."/>
        </authorList>
    </citation>
    <scope>NUCLEOTIDE SEQUENCE [LARGE SCALE GENOMIC DNA]</scope>
    <source>
        <strain evidence="6">G3</strain>
    </source>
</reference>
<evidence type="ECO:0000313" key="6">
    <source>
        <dbReference type="EMBL" id="EAY15549.1"/>
    </source>
</evidence>
<dbReference type="GO" id="GO:0005739">
    <property type="term" value="C:mitochondrion"/>
    <property type="evidence" value="ECO:0007669"/>
    <property type="project" value="UniProtKB-SubCell"/>
</dbReference>
<dbReference type="VEuPathDB" id="TrichDB:TVAG_495650"/>
<dbReference type="VEuPathDB" id="TrichDB:TVAGG3_0275720"/>
<organism evidence="6 7">
    <name type="scientific">Trichomonas vaginalis (strain ATCC PRA-98 / G3)</name>
    <dbReference type="NCBI Taxonomy" id="412133"/>
    <lineage>
        <taxon>Eukaryota</taxon>
        <taxon>Metamonada</taxon>
        <taxon>Parabasalia</taxon>
        <taxon>Trichomonadida</taxon>
        <taxon>Trichomonadidae</taxon>
        <taxon>Trichomonas</taxon>
    </lineage>
</organism>
<keyword evidence="3" id="KW-0496">Mitochondrion</keyword>
<keyword evidence="7" id="KW-1185">Reference proteome</keyword>
<dbReference type="InterPro" id="IPR006571">
    <property type="entry name" value="TLDc_dom"/>
</dbReference>
<evidence type="ECO:0000256" key="2">
    <source>
        <dbReference type="ARBA" id="ARBA00009540"/>
    </source>
</evidence>
<evidence type="ECO:0000256" key="1">
    <source>
        <dbReference type="ARBA" id="ARBA00004173"/>
    </source>
</evidence>
<accession>A2DVK7</accession>
<dbReference type="Pfam" id="PF07534">
    <property type="entry name" value="TLD"/>
    <property type="match status" value="1"/>
</dbReference>
<feature type="domain" description="TLDc" evidence="5">
    <location>
        <begin position="219"/>
        <end position="384"/>
    </location>
</feature>
<dbReference type="PROSITE" id="PS51886">
    <property type="entry name" value="TLDC"/>
    <property type="match status" value="1"/>
</dbReference>
<dbReference type="EMBL" id="DS113254">
    <property type="protein sequence ID" value="EAY15549.1"/>
    <property type="molecule type" value="Genomic_DNA"/>
</dbReference>
<dbReference type="KEGG" id="tva:4773552"/>
<sequence length="385" mass="44278">MKKWINYIRFCKFFTILNQIFRHFFDFKKQKMSILSPVSVCRPSSLKEFMPLREEVHKIYGVADFNNLGVQIPSSLYYHGIELYFEHDSIEYNMPRSTVISIIGIIKITISDYFSPHGDMDPSDPDKPALLVITHLADVFNQNTVNVITFTAIRSDLEKFKREVEAIIQKLKSGINISISTDNLHKKLRTRAQSFQIEALMNEQAMLRENKFIMSQESSIVSLPEIENIRLFLPKRFRLLPWKLLFSAAEHGVSFSTLYEKTDKKTALVLILLGKDGSRVGAFLPEGIQIRDGFYGNGETCVFHFNPYFAGFRWTQNNDLFLSCSKKDIIIGGGSQRSLDHGSAIYIDDNFMNCFTSQCKTFDSPPLANNESFKIIAVEVWHVHH</sequence>
<dbReference type="STRING" id="5722.A2DVK7"/>
<dbReference type="SMR" id="A2DVK7"/>
<dbReference type="OrthoDB" id="26679at2759"/>
<dbReference type="Proteomes" id="UP000001542">
    <property type="component" value="Unassembled WGS sequence"/>
</dbReference>
<protein>
    <recommendedName>
        <fullName evidence="4">Oxidation resistance protein 1</fullName>
    </recommendedName>
</protein>